<accession>A0A5R9J9G1</accession>
<dbReference type="OrthoDB" id="456767at2"/>
<comment type="caution">
    <text evidence="1">The sequence shown here is derived from an EMBL/GenBank/DDBJ whole genome shotgun (WGS) entry which is preliminary data.</text>
</comment>
<dbReference type="Proteomes" id="UP000305654">
    <property type="component" value="Unassembled WGS sequence"/>
</dbReference>
<dbReference type="EMBL" id="VCDI01000002">
    <property type="protein sequence ID" value="TLU73187.1"/>
    <property type="molecule type" value="Genomic_DNA"/>
</dbReference>
<evidence type="ECO:0000313" key="1">
    <source>
        <dbReference type="EMBL" id="TLU73187.1"/>
    </source>
</evidence>
<evidence type="ECO:0000313" key="2">
    <source>
        <dbReference type="Proteomes" id="UP000305654"/>
    </source>
</evidence>
<proteinExistence type="predicted"/>
<sequence>MNSNFANLLIKYIYAKKLQRAVPGSILSNYIIRPWQIDNPEVSQQEPRMVEPGDDHRIDHERVVYLARTGSIERVNLRGHLQRMENLLPREECNMLFPALDAGQLSFGGQFVVCPVRGGEVLDARHPGYSLLPVGFYQEVIQMTGLHPVFMGQTEDNAYMRELRAEFPRGVFLPPLGPLADFETIRCASNLVLPLSTFSWLAAWLSNARQIVLPVFGLFNPEQYPDVDLLPLGDDRYSFYQFPFHHAVSLERYAKAHADLQGRWRKVEPGSFAHL</sequence>
<protein>
    <submittedName>
        <fullName evidence="1">Uncharacterized protein</fullName>
    </submittedName>
</protein>
<name>A0A5R9J9G1_9PROT</name>
<dbReference type="RefSeq" id="WP_138325268.1">
    <property type="nucleotide sequence ID" value="NZ_VCDI01000002.1"/>
</dbReference>
<keyword evidence="2" id="KW-1185">Reference proteome</keyword>
<dbReference type="AlphaFoldDB" id="A0A5R9J9G1"/>
<reference evidence="1 2" key="1">
    <citation type="submission" date="2019-05" db="EMBL/GenBank/DDBJ databases">
        <authorList>
            <person name="Pankratov T."/>
            <person name="Grouzdev D."/>
        </authorList>
    </citation>
    <scope>NUCLEOTIDE SEQUENCE [LARGE SCALE GENOMIC DNA]</scope>
    <source>
        <strain evidence="1 2">KEBCLARHB70R</strain>
    </source>
</reference>
<gene>
    <name evidence="1" type="ORF">FE263_07115</name>
</gene>
<organism evidence="1 2">
    <name type="scientific">Lichenicoccus roseus</name>
    <dbReference type="NCBI Taxonomy" id="2683649"/>
    <lineage>
        <taxon>Bacteria</taxon>
        <taxon>Pseudomonadati</taxon>
        <taxon>Pseudomonadota</taxon>
        <taxon>Alphaproteobacteria</taxon>
        <taxon>Acetobacterales</taxon>
        <taxon>Acetobacteraceae</taxon>
        <taxon>Lichenicoccus</taxon>
    </lineage>
</organism>